<dbReference type="Proteomes" id="UP000315017">
    <property type="component" value="Chromosome"/>
</dbReference>
<keyword evidence="3" id="KW-1185">Reference proteome</keyword>
<dbReference type="GO" id="GO:0003676">
    <property type="term" value="F:nucleic acid binding"/>
    <property type="evidence" value="ECO:0007669"/>
    <property type="project" value="InterPro"/>
</dbReference>
<dbReference type="GO" id="GO:0004519">
    <property type="term" value="F:endonuclease activity"/>
    <property type="evidence" value="ECO:0007669"/>
    <property type="project" value="InterPro"/>
</dbReference>
<feature type="domain" description="Endonuclease NucS C-terminal" evidence="1">
    <location>
        <begin position="26"/>
        <end position="113"/>
    </location>
</feature>
<dbReference type="KEGG" id="aagg:ETAA8_08980"/>
<protein>
    <recommendedName>
        <fullName evidence="1">Endonuclease NucS C-terminal domain-containing protein</fullName>
    </recommendedName>
</protein>
<evidence type="ECO:0000313" key="3">
    <source>
        <dbReference type="Proteomes" id="UP000315017"/>
    </source>
</evidence>
<proteinExistence type="predicted"/>
<organism evidence="2 3">
    <name type="scientific">Anatilimnocola aggregata</name>
    <dbReference type="NCBI Taxonomy" id="2528021"/>
    <lineage>
        <taxon>Bacteria</taxon>
        <taxon>Pseudomonadati</taxon>
        <taxon>Planctomycetota</taxon>
        <taxon>Planctomycetia</taxon>
        <taxon>Pirellulales</taxon>
        <taxon>Pirellulaceae</taxon>
        <taxon>Anatilimnocola</taxon>
    </lineage>
</organism>
<evidence type="ECO:0000259" key="1">
    <source>
        <dbReference type="Pfam" id="PF01939"/>
    </source>
</evidence>
<evidence type="ECO:0000313" key="2">
    <source>
        <dbReference type="EMBL" id="QDU25826.1"/>
    </source>
</evidence>
<name>A0A517Y6I5_9BACT</name>
<dbReference type="AlphaFoldDB" id="A0A517Y6I5"/>
<dbReference type="Gene3D" id="3.40.1350.10">
    <property type="match status" value="1"/>
</dbReference>
<dbReference type="RefSeq" id="WP_202921546.1">
    <property type="nucleotide sequence ID" value="NZ_CP036274.1"/>
</dbReference>
<dbReference type="EMBL" id="CP036274">
    <property type="protein sequence ID" value="QDU25826.1"/>
    <property type="molecule type" value="Genomic_DNA"/>
</dbReference>
<accession>A0A517Y6I5</accession>
<dbReference type="InterPro" id="IPR011856">
    <property type="entry name" value="tRNA_endonuc-like_dom_sf"/>
</dbReference>
<gene>
    <name evidence="2" type="ORF">ETAA8_08980</name>
</gene>
<sequence>MSLQMSLWEVNGKALKACPVEVLDDEMRLEDWIENDTSLLGMELLLIGRQVQTRYRGYLDLLGIDSEGNLIVLELKKDKTPREVVAQILDYASWAKELSPAEVGALAAKYLKRSLSEAFAERFGSPIPTAINVSHRLIIVASKLDDSSERIVQYLASEHSLDINVVFFNCFTVNGKEVVGRSWLMDPEEVEQRSEARHKLPWSGTWFVNVGERPFRNWDDFRKYGFTSAGQGAVYSRPLIKLEVGDKIFAYLKGYGYVGYGEITSTACMAKDFMVDGKRLLDLPLVAPSMNSNSDDPELSEWVVGVKWLCSFPREESKTFTGVFANQNVVCKLRHEQTLDFLKREFGLDEAVTTS</sequence>
<reference evidence="2 3" key="1">
    <citation type="submission" date="2019-02" db="EMBL/GenBank/DDBJ databases">
        <title>Deep-cultivation of Planctomycetes and their phenomic and genomic characterization uncovers novel biology.</title>
        <authorList>
            <person name="Wiegand S."/>
            <person name="Jogler M."/>
            <person name="Boedeker C."/>
            <person name="Pinto D."/>
            <person name="Vollmers J."/>
            <person name="Rivas-Marin E."/>
            <person name="Kohn T."/>
            <person name="Peeters S.H."/>
            <person name="Heuer A."/>
            <person name="Rast P."/>
            <person name="Oberbeckmann S."/>
            <person name="Bunk B."/>
            <person name="Jeske O."/>
            <person name="Meyerdierks A."/>
            <person name="Storesund J.E."/>
            <person name="Kallscheuer N."/>
            <person name="Luecker S."/>
            <person name="Lage O.M."/>
            <person name="Pohl T."/>
            <person name="Merkel B.J."/>
            <person name="Hornburger P."/>
            <person name="Mueller R.-W."/>
            <person name="Bruemmer F."/>
            <person name="Labrenz M."/>
            <person name="Spormann A.M."/>
            <person name="Op den Camp H."/>
            <person name="Overmann J."/>
            <person name="Amann R."/>
            <person name="Jetten M.S.M."/>
            <person name="Mascher T."/>
            <person name="Medema M.H."/>
            <person name="Devos D.P."/>
            <person name="Kaster A.-K."/>
            <person name="Ovreas L."/>
            <person name="Rohde M."/>
            <person name="Galperin M.Y."/>
            <person name="Jogler C."/>
        </authorList>
    </citation>
    <scope>NUCLEOTIDE SEQUENCE [LARGE SCALE GENOMIC DNA]</scope>
    <source>
        <strain evidence="2 3">ETA_A8</strain>
    </source>
</reference>
<dbReference type="Pfam" id="PF01939">
    <property type="entry name" value="NucS_C"/>
    <property type="match status" value="1"/>
</dbReference>
<dbReference type="InterPro" id="IPR048301">
    <property type="entry name" value="NucS_C"/>
</dbReference>